<dbReference type="InterPro" id="IPR032823">
    <property type="entry name" value="BCA_ABC_TP_C"/>
</dbReference>
<dbReference type="SUPFAM" id="SSF52540">
    <property type="entry name" value="P-loop containing nucleoside triphosphate hydrolases"/>
    <property type="match status" value="1"/>
</dbReference>
<keyword evidence="3" id="KW-0547">Nucleotide-binding</keyword>
<dbReference type="InterPro" id="IPR003439">
    <property type="entry name" value="ABC_transporter-like_ATP-bd"/>
</dbReference>
<dbReference type="InterPro" id="IPR017871">
    <property type="entry name" value="ABC_transporter-like_CS"/>
</dbReference>
<dbReference type="InterPro" id="IPR027417">
    <property type="entry name" value="P-loop_NTPase"/>
</dbReference>
<dbReference type="InterPro" id="IPR003593">
    <property type="entry name" value="AAA+_ATPase"/>
</dbReference>
<dbReference type="Proteomes" id="UP001055156">
    <property type="component" value="Unassembled WGS sequence"/>
</dbReference>
<dbReference type="RefSeq" id="WP_238311436.1">
    <property type="nucleotide sequence ID" value="NZ_BPQV01000006.1"/>
</dbReference>
<evidence type="ECO:0000256" key="1">
    <source>
        <dbReference type="ARBA" id="ARBA00005417"/>
    </source>
</evidence>
<comment type="caution">
    <text evidence="6">The sequence shown here is derived from an EMBL/GenBank/DDBJ whole genome shotgun (WGS) entry which is preliminary data.</text>
</comment>
<proteinExistence type="inferred from homology"/>
<dbReference type="PROSITE" id="PS00211">
    <property type="entry name" value="ABC_TRANSPORTER_1"/>
    <property type="match status" value="1"/>
</dbReference>
<dbReference type="SMART" id="SM00382">
    <property type="entry name" value="AAA"/>
    <property type="match status" value="1"/>
</dbReference>
<dbReference type="Pfam" id="PF12399">
    <property type="entry name" value="BCA_ABC_TP_C"/>
    <property type="match status" value="1"/>
</dbReference>
<evidence type="ECO:0000256" key="2">
    <source>
        <dbReference type="ARBA" id="ARBA00022448"/>
    </source>
</evidence>
<dbReference type="Gene3D" id="3.40.50.300">
    <property type="entry name" value="P-loop containing nucleotide triphosphate hydrolases"/>
    <property type="match status" value="1"/>
</dbReference>
<evidence type="ECO:0000259" key="5">
    <source>
        <dbReference type="PROSITE" id="PS50893"/>
    </source>
</evidence>
<dbReference type="CDD" id="cd03219">
    <property type="entry name" value="ABC_Mj1267_LivG_branched"/>
    <property type="match status" value="1"/>
</dbReference>
<name>A0ABQ4TBX8_METOR</name>
<dbReference type="PANTHER" id="PTHR45772">
    <property type="entry name" value="CONSERVED COMPONENT OF ABC TRANSPORTER FOR NATURAL AMINO ACIDS-RELATED"/>
    <property type="match status" value="1"/>
</dbReference>
<dbReference type="Pfam" id="PF00005">
    <property type="entry name" value="ABC_tran"/>
    <property type="match status" value="1"/>
</dbReference>
<accession>A0ABQ4TBX8</accession>
<reference evidence="6" key="2">
    <citation type="submission" date="2021-08" db="EMBL/GenBank/DDBJ databases">
        <authorList>
            <person name="Tani A."/>
            <person name="Ola A."/>
            <person name="Ogura Y."/>
            <person name="Katsura K."/>
            <person name="Hayashi T."/>
        </authorList>
    </citation>
    <scope>NUCLEOTIDE SEQUENCE</scope>
    <source>
        <strain evidence="6">NBRC 15689</strain>
    </source>
</reference>
<dbReference type="InterPro" id="IPR051120">
    <property type="entry name" value="ABC_AA/LPS_Transport"/>
</dbReference>
<feature type="domain" description="ABC transporter" evidence="5">
    <location>
        <begin position="10"/>
        <end position="255"/>
    </location>
</feature>
<dbReference type="PROSITE" id="PS50893">
    <property type="entry name" value="ABC_TRANSPORTER_2"/>
    <property type="match status" value="1"/>
</dbReference>
<reference evidence="6" key="1">
    <citation type="journal article" date="2021" name="Front. Microbiol.">
        <title>Comprehensive Comparative Genomics and Phenotyping of Methylobacterium Species.</title>
        <authorList>
            <person name="Alessa O."/>
            <person name="Ogura Y."/>
            <person name="Fujitani Y."/>
            <person name="Takami H."/>
            <person name="Hayashi T."/>
            <person name="Sahin N."/>
            <person name="Tani A."/>
        </authorList>
    </citation>
    <scope>NUCLEOTIDE SEQUENCE</scope>
    <source>
        <strain evidence="6">NBRC 15689</strain>
    </source>
</reference>
<keyword evidence="4 6" id="KW-0067">ATP-binding</keyword>
<keyword evidence="2" id="KW-0813">Transport</keyword>
<evidence type="ECO:0000313" key="7">
    <source>
        <dbReference type="Proteomes" id="UP001055156"/>
    </source>
</evidence>
<evidence type="ECO:0000256" key="3">
    <source>
        <dbReference type="ARBA" id="ARBA00022741"/>
    </source>
</evidence>
<comment type="similarity">
    <text evidence="1">Belongs to the ABC transporter superfamily.</text>
</comment>
<keyword evidence="7" id="KW-1185">Reference proteome</keyword>
<organism evidence="6 7">
    <name type="scientific">Methylobacterium organophilum</name>
    <dbReference type="NCBI Taxonomy" id="410"/>
    <lineage>
        <taxon>Bacteria</taxon>
        <taxon>Pseudomonadati</taxon>
        <taxon>Pseudomonadota</taxon>
        <taxon>Alphaproteobacteria</taxon>
        <taxon>Hyphomicrobiales</taxon>
        <taxon>Methylobacteriaceae</taxon>
        <taxon>Methylobacterium</taxon>
    </lineage>
</organism>
<dbReference type="EMBL" id="BPQV01000006">
    <property type="protein sequence ID" value="GJE27640.1"/>
    <property type="molecule type" value="Genomic_DNA"/>
</dbReference>
<protein>
    <submittedName>
        <fullName evidence="6">Fructose import ATP-binding protein FrcA</fullName>
    </submittedName>
</protein>
<evidence type="ECO:0000313" key="6">
    <source>
        <dbReference type="EMBL" id="GJE27640.1"/>
    </source>
</evidence>
<dbReference type="GO" id="GO:0005524">
    <property type="term" value="F:ATP binding"/>
    <property type="evidence" value="ECO:0007669"/>
    <property type="project" value="UniProtKB-KW"/>
</dbReference>
<gene>
    <name evidence="6" type="primary">frcA</name>
    <name evidence="6" type="ORF">LKMONMHP_2500</name>
</gene>
<sequence length="257" mass="27015">MSEPGLPPALELTGVSKRFGGLTVLDGLDLQLGRGAMACILGPNGCGKTTLFNLITGALTPDGGTIRVDGAEVGGLAPHEISRKGVGRKFQVPGIYPELTVAENLEVPLMAGGAGNGPLALLRRLGGGAVSRTRRDELLDLCGLAAKAEQAVATISHGERQRLEIAMLLARGSRILLLDEPTAGMSTVETQAVCDLVIELQNKHGRAVLLIEHDMGFVRALGCPIVVMVRGKVIARGNYDEVSRDPAVIQSYLGRVR</sequence>
<evidence type="ECO:0000256" key="4">
    <source>
        <dbReference type="ARBA" id="ARBA00022840"/>
    </source>
</evidence>